<dbReference type="Proteomes" id="UP001596353">
    <property type="component" value="Unassembled WGS sequence"/>
</dbReference>
<comment type="caution">
    <text evidence="2">The sequence shown here is derived from an EMBL/GenBank/DDBJ whole genome shotgun (WGS) entry which is preliminary data.</text>
</comment>
<evidence type="ECO:0000256" key="1">
    <source>
        <dbReference type="SAM" id="SignalP"/>
    </source>
</evidence>
<dbReference type="Gene3D" id="1.20.120.10">
    <property type="entry name" value="Cytochrome c/b562"/>
    <property type="match status" value="1"/>
</dbReference>
<dbReference type="InterPro" id="IPR010980">
    <property type="entry name" value="Cyt_c/b562"/>
</dbReference>
<reference evidence="3" key="1">
    <citation type="journal article" date="2019" name="Int. J. Syst. Evol. Microbiol.">
        <title>The Global Catalogue of Microorganisms (GCM) 10K type strain sequencing project: providing services to taxonomists for standard genome sequencing and annotation.</title>
        <authorList>
            <consortium name="The Broad Institute Genomics Platform"/>
            <consortium name="The Broad Institute Genome Sequencing Center for Infectious Disease"/>
            <person name="Wu L."/>
            <person name="Ma J."/>
        </authorList>
    </citation>
    <scope>NUCLEOTIDE SEQUENCE [LARGE SCALE GENOMIC DNA]</scope>
    <source>
        <strain evidence="3">CCUG 66188</strain>
    </source>
</reference>
<keyword evidence="1" id="KW-0732">Signal</keyword>
<dbReference type="Pfam" id="PF01322">
    <property type="entry name" value="Cytochrom_C_2"/>
    <property type="match status" value="1"/>
</dbReference>
<accession>A0ABW2B257</accession>
<evidence type="ECO:0000313" key="3">
    <source>
        <dbReference type="Proteomes" id="UP001596353"/>
    </source>
</evidence>
<organism evidence="2 3">
    <name type="scientific">Sulfitobacter porphyrae</name>
    <dbReference type="NCBI Taxonomy" id="1246864"/>
    <lineage>
        <taxon>Bacteria</taxon>
        <taxon>Pseudomonadati</taxon>
        <taxon>Pseudomonadota</taxon>
        <taxon>Alphaproteobacteria</taxon>
        <taxon>Rhodobacterales</taxon>
        <taxon>Roseobacteraceae</taxon>
        <taxon>Sulfitobacter</taxon>
    </lineage>
</organism>
<evidence type="ECO:0000313" key="2">
    <source>
        <dbReference type="EMBL" id="MFC6759654.1"/>
    </source>
</evidence>
<gene>
    <name evidence="2" type="ORF">ACFQFQ_09395</name>
</gene>
<keyword evidence="3" id="KW-1185">Reference proteome</keyword>
<dbReference type="SUPFAM" id="SSF47175">
    <property type="entry name" value="Cytochromes"/>
    <property type="match status" value="1"/>
</dbReference>
<feature type="signal peptide" evidence="1">
    <location>
        <begin position="1"/>
        <end position="24"/>
    </location>
</feature>
<protein>
    <submittedName>
        <fullName evidence="2">C-type cytochrome</fullName>
    </submittedName>
</protein>
<dbReference type="EMBL" id="JBHSWG010000001">
    <property type="protein sequence ID" value="MFC6759654.1"/>
    <property type="molecule type" value="Genomic_DNA"/>
</dbReference>
<feature type="chain" id="PRO_5046596655" evidence="1">
    <location>
        <begin position="25"/>
        <end position="157"/>
    </location>
</feature>
<sequence>MQKSFTTRTVTAIVCGVIATAGFAASHGGGENKSVEARHAMMQMIAYHTGILGGIAKGEMDYDSAMVDAAAMNIASLAAMDRATLWIEGTEQGAAADSRAKPEIWSDPEGFGAAFEKLETAASALVGASDAAAVGAGMGDLGGACKACHETYRGPEN</sequence>
<dbReference type="PROSITE" id="PS51009">
    <property type="entry name" value="CYTCII"/>
    <property type="match status" value="1"/>
</dbReference>
<dbReference type="InterPro" id="IPR015984">
    <property type="entry name" value="Cyt_c_prime_subgr"/>
</dbReference>
<proteinExistence type="predicted"/>
<dbReference type="InterPro" id="IPR002321">
    <property type="entry name" value="Cyt_c_II"/>
</dbReference>
<dbReference type="PRINTS" id="PR00608">
    <property type="entry name" value="CYTCHROMECII"/>
</dbReference>
<name>A0ABW2B257_9RHOB</name>